<organism evidence="1 2">
    <name type="scientific">Pantoea ananas</name>
    <name type="common">Erwinia uredovora</name>
    <dbReference type="NCBI Taxonomy" id="553"/>
    <lineage>
        <taxon>Bacteria</taxon>
        <taxon>Pseudomonadati</taxon>
        <taxon>Pseudomonadota</taxon>
        <taxon>Gammaproteobacteria</taxon>
        <taxon>Enterobacterales</taxon>
        <taxon>Erwiniaceae</taxon>
        <taxon>Pantoea</taxon>
    </lineage>
</organism>
<accession>A0AAJ1CXH9</accession>
<reference evidence="1" key="1">
    <citation type="submission" date="2022-06" db="EMBL/GenBank/DDBJ databases">
        <title>Dynamics of rice microbiomes reveals core vertical transmitted seed endophytes.</title>
        <authorList>
            <person name="Liao K."/>
            <person name="Zhang X."/>
        </authorList>
    </citation>
    <scope>NUCLEOTIDE SEQUENCE</scope>
    <source>
        <strain evidence="1">JT1-17</strain>
    </source>
</reference>
<evidence type="ECO:0000313" key="1">
    <source>
        <dbReference type="EMBL" id="MCW0343428.1"/>
    </source>
</evidence>
<evidence type="ECO:0000313" key="2">
    <source>
        <dbReference type="Proteomes" id="UP001208888"/>
    </source>
</evidence>
<protein>
    <submittedName>
        <fullName evidence="1">Uncharacterized protein</fullName>
    </submittedName>
</protein>
<comment type="caution">
    <text evidence="1">The sequence shown here is derived from an EMBL/GenBank/DDBJ whole genome shotgun (WGS) entry which is preliminary data.</text>
</comment>
<dbReference type="EMBL" id="JANFVX010000004">
    <property type="protein sequence ID" value="MCW0343428.1"/>
    <property type="molecule type" value="Genomic_DNA"/>
</dbReference>
<gene>
    <name evidence="1" type="ORF">NB703_001521</name>
</gene>
<dbReference type="Proteomes" id="UP001208888">
    <property type="component" value="Unassembled WGS sequence"/>
</dbReference>
<dbReference type="RefSeq" id="WP_264271968.1">
    <property type="nucleotide sequence ID" value="NZ_JANFVX010000004.1"/>
</dbReference>
<name>A0AAJ1CXH9_PANAN</name>
<proteinExistence type="predicted"/>
<sequence length="196" mass="21888">MAQNITVGDVSLCNEVLIGLGARPIASFNENTDEALACSNLYPTSRDDLLSRHDWSCAVKRVILSPDSEPPAFGYSQAFSLPGDYIRVLGVSETGHFARWLDDYRIESGKILCNCNPVGLHYIWRNDVVATWPAGLIDLFKFRLRWALAYAITRDSGLEATAQQVFMQQLMLYKGQTSQEQPAIEFGGDGFLQARY</sequence>
<dbReference type="AlphaFoldDB" id="A0AAJ1CXH9"/>